<keyword evidence="1" id="KW-0732">Signal</keyword>
<keyword evidence="1" id="KW-0131">Cell cycle</keyword>
<dbReference type="GO" id="GO:0070206">
    <property type="term" value="P:protein trimerization"/>
    <property type="evidence" value="ECO:0007669"/>
    <property type="project" value="InterPro"/>
</dbReference>
<dbReference type="AlphaFoldDB" id="A0AA37TRK6"/>
<dbReference type="GO" id="GO:0043093">
    <property type="term" value="P:FtsZ-dependent cytokinesis"/>
    <property type="evidence" value="ECO:0007669"/>
    <property type="project" value="UniProtKB-UniRule"/>
</dbReference>
<dbReference type="Pfam" id="PF16331">
    <property type="entry name" value="TolA_bind_tri"/>
    <property type="match status" value="1"/>
</dbReference>
<dbReference type="GO" id="GO:0030288">
    <property type="term" value="C:outer membrane-bounded periplasmic space"/>
    <property type="evidence" value="ECO:0007669"/>
    <property type="project" value="UniProtKB-UniRule"/>
</dbReference>
<feature type="signal peptide" evidence="1">
    <location>
        <begin position="1"/>
        <end position="19"/>
    </location>
</feature>
<dbReference type="InterPro" id="IPR011990">
    <property type="entry name" value="TPR-like_helical_dom_sf"/>
</dbReference>
<keyword evidence="4" id="KW-1185">Reference proteome</keyword>
<dbReference type="RefSeq" id="WP_095500179.1">
    <property type="nucleotide sequence ID" value="NZ_BSPO01000003.1"/>
</dbReference>
<feature type="domain" description="YbgF trimerisation" evidence="2">
    <location>
        <begin position="39"/>
        <end position="106"/>
    </location>
</feature>
<dbReference type="Gene3D" id="1.20.5.110">
    <property type="match status" value="1"/>
</dbReference>
<evidence type="ECO:0000313" key="4">
    <source>
        <dbReference type="Proteomes" id="UP001157439"/>
    </source>
</evidence>
<evidence type="ECO:0000313" key="3">
    <source>
        <dbReference type="EMBL" id="GLS84368.1"/>
    </source>
</evidence>
<dbReference type="Pfam" id="PF13174">
    <property type="entry name" value="TPR_6"/>
    <property type="match status" value="1"/>
</dbReference>
<dbReference type="Pfam" id="PF13432">
    <property type="entry name" value="TPR_16"/>
    <property type="match status" value="1"/>
</dbReference>
<dbReference type="InterPro" id="IPR032519">
    <property type="entry name" value="YbgF_tri"/>
</dbReference>
<evidence type="ECO:0000259" key="2">
    <source>
        <dbReference type="Pfam" id="PF16331"/>
    </source>
</evidence>
<evidence type="ECO:0000256" key="1">
    <source>
        <dbReference type="HAMAP-Rule" id="MF_02066"/>
    </source>
</evidence>
<proteinExistence type="inferred from homology"/>
<comment type="subcellular location">
    <subcellularLocation>
        <location evidence="1">Periplasm</location>
    </subcellularLocation>
</comment>
<organism evidence="3 4">
    <name type="scientific">Paraferrimonas haliotis</name>
    <dbReference type="NCBI Taxonomy" id="2013866"/>
    <lineage>
        <taxon>Bacteria</taxon>
        <taxon>Pseudomonadati</taxon>
        <taxon>Pseudomonadota</taxon>
        <taxon>Gammaproteobacteria</taxon>
        <taxon>Alteromonadales</taxon>
        <taxon>Ferrimonadaceae</taxon>
        <taxon>Paraferrimonas</taxon>
    </lineage>
</organism>
<comment type="function">
    <text evidence="1">Mediates coordination of peptidoglycan synthesis and outer membrane constriction during cell division.</text>
</comment>
<dbReference type="HAMAP" id="MF_02066">
    <property type="entry name" value="CpoB"/>
    <property type="match status" value="1"/>
</dbReference>
<keyword evidence="1" id="KW-0574">Periplasm</keyword>
<comment type="caution">
    <text evidence="3">The sequence shown here is derived from an EMBL/GenBank/DDBJ whole genome shotgun (WGS) entry which is preliminary data.</text>
</comment>
<dbReference type="InterPro" id="IPR014162">
    <property type="entry name" value="CpoB_C"/>
</dbReference>
<dbReference type="SUPFAM" id="SSF48452">
    <property type="entry name" value="TPR-like"/>
    <property type="match status" value="1"/>
</dbReference>
<dbReference type="EMBL" id="BSPO01000003">
    <property type="protein sequence ID" value="GLS84368.1"/>
    <property type="molecule type" value="Genomic_DNA"/>
</dbReference>
<reference evidence="3 4" key="1">
    <citation type="journal article" date="2014" name="Int. J. Syst. Evol. Microbiol.">
        <title>Complete genome sequence of Corynebacterium casei LMG S-19264T (=DSM 44701T), isolated from a smear-ripened cheese.</title>
        <authorList>
            <consortium name="US DOE Joint Genome Institute (JGI-PGF)"/>
            <person name="Walter F."/>
            <person name="Albersmeier A."/>
            <person name="Kalinowski J."/>
            <person name="Ruckert C."/>
        </authorList>
    </citation>
    <scope>NUCLEOTIDE SEQUENCE [LARGE SCALE GENOMIC DNA]</scope>
    <source>
        <strain evidence="3 4">NBRC 112785</strain>
    </source>
</reference>
<dbReference type="Gene3D" id="1.25.40.10">
    <property type="entry name" value="Tetratricopeptide repeat domain"/>
    <property type="match status" value="1"/>
</dbReference>
<gene>
    <name evidence="3" type="primary">ybgF</name>
    <name evidence="1" type="synonym">cpoB</name>
    <name evidence="3" type="ORF">GCM10007894_23450</name>
</gene>
<feature type="chain" id="PRO_5041499518" description="Cell division coordinator CpoB" evidence="1">
    <location>
        <begin position="20"/>
        <end position="249"/>
    </location>
</feature>
<sequence length="249" mass="27328" precursor="true">MKRLTLTSLLWLSVSAAVAAPAPVEDATSGSRSVTTSKTEQLQRMLNASNRLQLEMQQRIDALQQEVLELRGANEQQAYQLNQMQQRQRQIYDEITRLSDQLAAGGGSAASAATPASTGAAIGSLSEADAYQEAVNLVLKQREYEKAIPAFEAFLAQYPQSEYAANANYWLGQLLFNKNDLGAAKTAFARVNSDYPKSSKRADSMVKLGMIAEKEGQQSRAKQLYDQVLKEYSGSAAARLAQQQLEQIK</sequence>
<dbReference type="Proteomes" id="UP001157439">
    <property type="component" value="Unassembled WGS sequence"/>
</dbReference>
<keyword evidence="1" id="KW-0132">Cell division</keyword>
<dbReference type="NCBIfam" id="TIGR02795">
    <property type="entry name" value="tol_pal_ybgF"/>
    <property type="match status" value="1"/>
</dbReference>
<dbReference type="InterPro" id="IPR034706">
    <property type="entry name" value="CpoB"/>
</dbReference>
<protein>
    <recommendedName>
        <fullName evidence="1">Cell division coordinator CpoB</fullName>
    </recommendedName>
</protein>
<accession>A0AA37TRK6</accession>
<name>A0AA37TRK6_9GAMM</name>
<comment type="similarity">
    <text evidence="1">Belongs to the CpoB family.</text>
</comment>
<dbReference type="InterPro" id="IPR019734">
    <property type="entry name" value="TPR_rpt"/>
</dbReference>
<keyword evidence="1" id="KW-0175">Coiled coil</keyword>
<feature type="coiled-coil region" evidence="1">
    <location>
        <begin position="46"/>
        <end position="101"/>
    </location>
</feature>